<feature type="region of interest" description="Disordered" evidence="1">
    <location>
        <begin position="1"/>
        <end position="198"/>
    </location>
</feature>
<feature type="compositionally biased region" description="Low complexity" evidence="1">
    <location>
        <begin position="171"/>
        <end position="183"/>
    </location>
</feature>
<dbReference type="Proteomes" id="UP001305779">
    <property type="component" value="Unassembled WGS sequence"/>
</dbReference>
<reference evidence="2 3" key="1">
    <citation type="journal article" date="2023" name="G3 (Bethesda)">
        <title>A chromosome-level genome assembly of Zasmidium syzygii isolated from banana leaves.</title>
        <authorList>
            <person name="van Westerhoven A.C."/>
            <person name="Mehrabi R."/>
            <person name="Talebi R."/>
            <person name="Steentjes M.B.F."/>
            <person name="Corcolon B."/>
            <person name="Chong P.A."/>
            <person name="Kema G.H.J."/>
            <person name="Seidl M.F."/>
        </authorList>
    </citation>
    <scope>NUCLEOTIDE SEQUENCE [LARGE SCALE GENOMIC DNA]</scope>
    <source>
        <strain evidence="2 3">P124</strain>
    </source>
</reference>
<evidence type="ECO:0008006" key="4">
    <source>
        <dbReference type="Google" id="ProtNLM"/>
    </source>
</evidence>
<evidence type="ECO:0000313" key="3">
    <source>
        <dbReference type="Proteomes" id="UP001305779"/>
    </source>
</evidence>
<dbReference type="SUPFAM" id="SSF141571">
    <property type="entry name" value="Pentapeptide repeat-like"/>
    <property type="match status" value="1"/>
</dbReference>
<sequence>MDDTSKIEDVEKVWKDLEGPKLTGPMDAGNEENGAAGDDGVRDEEAEKKDEQEETGDEDREKSVEEKQQERDAEEEDKQEEEDLATEDGDEKNADVGNKIQESEAETAVKDGEDEEEKEAKNKTADTESACEAFVKDGGDEKKIVEDQDRASNSRGKADMEDGHDGKAKDTTASPTPSAGASAEEISMSGGGTENANDIDLSQDEILQELPQQLFEPNSDLEYEWDPVKDRRKRVPSEIDSALDIRFKNKTKSAPEHGLHIIENSEKSIYENVTFINCKFQPAGITSFLNCEMRHVTFEDCRFKNTNRFDGTKATDTEFHRVRFDGHFEDKTYDNEVVLDDPRFRRPLAPKQPPRPVWDDRDPRWDEFFHYNSKQQRVRQPAGMEIVDGEHEFYHLVTFLACTFDAKNPTVFKNCALRNVTFKNCHFSGSRFENYYAVDLTVDDCVFEKSQFINVERDDGDELKGKRFRGETVKKHYVPEPLTQKILEGDLELEARIHQEFAQKKMEEQENGNQGESSTEKEIMEETEEQAVVNGGGQGQEQEQKADDGEVEWDVATMGKGKDRAAGSDGESN</sequence>
<keyword evidence="3" id="KW-1185">Reference proteome</keyword>
<proteinExistence type="predicted"/>
<evidence type="ECO:0000313" key="2">
    <source>
        <dbReference type="EMBL" id="KAK4504962.1"/>
    </source>
</evidence>
<protein>
    <recommendedName>
        <fullName evidence="4">Pentapeptide repeat-containing protein</fullName>
    </recommendedName>
</protein>
<dbReference type="EMBL" id="JAXOVC010000002">
    <property type="protein sequence ID" value="KAK4504962.1"/>
    <property type="molecule type" value="Genomic_DNA"/>
</dbReference>
<comment type="caution">
    <text evidence="2">The sequence shown here is derived from an EMBL/GenBank/DDBJ whole genome shotgun (WGS) entry which is preliminary data.</text>
</comment>
<dbReference type="Gene3D" id="2.160.20.80">
    <property type="entry name" value="E3 ubiquitin-protein ligase SopA"/>
    <property type="match status" value="2"/>
</dbReference>
<name>A0ABR0ETL7_ZASCE</name>
<feature type="compositionally biased region" description="Basic and acidic residues" evidence="1">
    <location>
        <begin position="39"/>
        <end position="51"/>
    </location>
</feature>
<feature type="compositionally biased region" description="Basic and acidic residues" evidence="1">
    <location>
        <begin position="1"/>
        <end position="19"/>
    </location>
</feature>
<feature type="region of interest" description="Disordered" evidence="1">
    <location>
        <begin position="504"/>
        <end position="573"/>
    </location>
</feature>
<organism evidence="2 3">
    <name type="scientific">Zasmidium cellare</name>
    <name type="common">Wine cellar mold</name>
    <name type="synonym">Racodium cellare</name>
    <dbReference type="NCBI Taxonomy" id="395010"/>
    <lineage>
        <taxon>Eukaryota</taxon>
        <taxon>Fungi</taxon>
        <taxon>Dikarya</taxon>
        <taxon>Ascomycota</taxon>
        <taxon>Pezizomycotina</taxon>
        <taxon>Dothideomycetes</taxon>
        <taxon>Dothideomycetidae</taxon>
        <taxon>Mycosphaerellales</taxon>
        <taxon>Mycosphaerellaceae</taxon>
        <taxon>Zasmidium</taxon>
    </lineage>
</organism>
<feature type="compositionally biased region" description="Acidic residues" evidence="1">
    <location>
        <begin position="72"/>
        <end position="90"/>
    </location>
</feature>
<feature type="compositionally biased region" description="Basic and acidic residues" evidence="1">
    <location>
        <begin position="134"/>
        <end position="170"/>
    </location>
</feature>
<feature type="compositionally biased region" description="Basic and acidic residues" evidence="1">
    <location>
        <begin position="59"/>
        <end position="71"/>
    </location>
</feature>
<gene>
    <name evidence="2" type="ORF">PRZ48_002925</name>
</gene>
<accession>A0ABR0ETL7</accession>
<evidence type="ECO:0000256" key="1">
    <source>
        <dbReference type="SAM" id="MobiDB-lite"/>
    </source>
</evidence>